<dbReference type="Pfam" id="PF04043">
    <property type="entry name" value="PMEI"/>
    <property type="match status" value="1"/>
</dbReference>
<evidence type="ECO:0000313" key="6">
    <source>
        <dbReference type="EMBL" id="KAK4433855.1"/>
    </source>
</evidence>
<gene>
    <name evidence="6" type="ORF">Salat_0548200</name>
</gene>
<comment type="caution">
    <text evidence="6">The sequence shown here is derived from an EMBL/GenBank/DDBJ whole genome shotgun (WGS) entry which is preliminary data.</text>
</comment>
<proteinExistence type="inferred from homology"/>
<keyword evidence="7" id="KW-1185">Reference proteome</keyword>
<dbReference type="InterPro" id="IPR034087">
    <property type="entry name" value="C/VIF1"/>
</dbReference>
<dbReference type="CDD" id="cd15796">
    <property type="entry name" value="CIF_like"/>
    <property type="match status" value="1"/>
</dbReference>
<evidence type="ECO:0000256" key="3">
    <source>
        <dbReference type="ARBA" id="ARBA00038471"/>
    </source>
</evidence>
<reference evidence="6" key="1">
    <citation type="submission" date="2020-06" db="EMBL/GenBank/DDBJ databases">
        <authorList>
            <person name="Li T."/>
            <person name="Hu X."/>
            <person name="Zhang T."/>
            <person name="Song X."/>
            <person name="Zhang H."/>
            <person name="Dai N."/>
            <person name="Sheng W."/>
            <person name="Hou X."/>
            <person name="Wei L."/>
        </authorList>
    </citation>
    <scope>NUCLEOTIDE SEQUENCE</scope>
    <source>
        <strain evidence="6">3651</strain>
        <tissue evidence="6">Leaf</tissue>
    </source>
</reference>
<keyword evidence="2" id="KW-1015">Disulfide bond</keyword>
<dbReference type="InterPro" id="IPR006501">
    <property type="entry name" value="Pectinesterase_inhib_dom"/>
</dbReference>
<dbReference type="Gene3D" id="1.20.140.40">
    <property type="entry name" value="Invertase/pectin methylesterase inhibitor family protein"/>
    <property type="match status" value="1"/>
</dbReference>
<dbReference type="Proteomes" id="UP001293254">
    <property type="component" value="Unassembled WGS sequence"/>
</dbReference>
<evidence type="ECO:0000313" key="7">
    <source>
        <dbReference type="Proteomes" id="UP001293254"/>
    </source>
</evidence>
<dbReference type="FunFam" id="1.20.140.40:FF:000009">
    <property type="entry name" value="Invertase/pectin methylesterase inhibitor family protein"/>
    <property type="match status" value="1"/>
</dbReference>
<dbReference type="SUPFAM" id="SSF101148">
    <property type="entry name" value="Plant invertase/pectin methylesterase inhibitor"/>
    <property type="match status" value="1"/>
</dbReference>
<dbReference type="PANTHER" id="PTHR35357">
    <property type="entry name" value="OS02G0537100 PROTEIN"/>
    <property type="match status" value="1"/>
</dbReference>
<feature type="chain" id="PRO_5042008098" evidence="4">
    <location>
        <begin position="21"/>
        <end position="178"/>
    </location>
</feature>
<dbReference type="NCBIfam" id="TIGR01614">
    <property type="entry name" value="PME_inhib"/>
    <property type="match status" value="1"/>
</dbReference>
<dbReference type="SMART" id="SM00856">
    <property type="entry name" value="PMEI"/>
    <property type="match status" value="1"/>
</dbReference>
<dbReference type="AlphaFoldDB" id="A0AAE1YP70"/>
<feature type="domain" description="Pectinesterase inhibitor" evidence="5">
    <location>
        <begin position="28"/>
        <end position="173"/>
    </location>
</feature>
<evidence type="ECO:0000256" key="2">
    <source>
        <dbReference type="ARBA" id="ARBA00023157"/>
    </source>
</evidence>
<dbReference type="GO" id="GO:0004857">
    <property type="term" value="F:enzyme inhibitor activity"/>
    <property type="evidence" value="ECO:0007669"/>
    <property type="project" value="InterPro"/>
</dbReference>
<keyword evidence="1 4" id="KW-0732">Signal</keyword>
<sequence>MMKFLISVILLIIMVVQTYAASPSQNSKDTSLVVNTCKNTPHYRLCLAVLRRSPKSATADVRGLALIAVGAVKTEAERAMDAIKKLRKEQGQGKGVAAALKQCAEVYDAVLEGDVEEAEEGLKLGDPKFAENGMADAAVEADSCEDAFAGVGKSPLSRVNSAVHDIAEVARAIIRNLL</sequence>
<reference evidence="6" key="2">
    <citation type="journal article" date="2024" name="Plant">
        <title>Genomic evolution and insights into agronomic trait innovations of Sesamum species.</title>
        <authorList>
            <person name="Miao H."/>
            <person name="Wang L."/>
            <person name="Qu L."/>
            <person name="Liu H."/>
            <person name="Sun Y."/>
            <person name="Le M."/>
            <person name="Wang Q."/>
            <person name="Wei S."/>
            <person name="Zheng Y."/>
            <person name="Lin W."/>
            <person name="Duan Y."/>
            <person name="Cao H."/>
            <person name="Xiong S."/>
            <person name="Wang X."/>
            <person name="Wei L."/>
            <person name="Li C."/>
            <person name="Ma Q."/>
            <person name="Ju M."/>
            <person name="Zhao R."/>
            <person name="Li G."/>
            <person name="Mu C."/>
            <person name="Tian Q."/>
            <person name="Mei H."/>
            <person name="Zhang T."/>
            <person name="Gao T."/>
            <person name="Zhang H."/>
        </authorList>
    </citation>
    <scope>NUCLEOTIDE SEQUENCE</scope>
    <source>
        <strain evidence="6">3651</strain>
    </source>
</reference>
<name>A0AAE1YP70_9LAMI</name>
<accession>A0AAE1YP70</accession>
<evidence type="ECO:0000256" key="4">
    <source>
        <dbReference type="SAM" id="SignalP"/>
    </source>
</evidence>
<feature type="signal peptide" evidence="4">
    <location>
        <begin position="1"/>
        <end position="20"/>
    </location>
</feature>
<dbReference type="EMBL" id="JACGWO010000002">
    <property type="protein sequence ID" value="KAK4433855.1"/>
    <property type="molecule type" value="Genomic_DNA"/>
</dbReference>
<dbReference type="PANTHER" id="PTHR35357:SF8">
    <property type="entry name" value="OS01G0111000 PROTEIN"/>
    <property type="match status" value="1"/>
</dbReference>
<comment type="similarity">
    <text evidence="3">Belongs to the PMEI family.</text>
</comment>
<evidence type="ECO:0000259" key="5">
    <source>
        <dbReference type="SMART" id="SM00856"/>
    </source>
</evidence>
<evidence type="ECO:0000256" key="1">
    <source>
        <dbReference type="ARBA" id="ARBA00022729"/>
    </source>
</evidence>
<protein>
    <submittedName>
        <fullName evidence="6">Cell wall / vacuolar inhibitor of fructosidase 1</fullName>
    </submittedName>
</protein>
<organism evidence="6 7">
    <name type="scientific">Sesamum alatum</name>
    <dbReference type="NCBI Taxonomy" id="300844"/>
    <lineage>
        <taxon>Eukaryota</taxon>
        <taxon>Viridiplantae</taxon>
        <taxon>Streptophyta</taxon>
        <taxon>Embryophyta</taxon>
        <taxon>Tracheophyta</taxon>
        <taxon>Spermatophyta</taxon>
        <taxon>Magnoliopsida</taxon>
        <taxon>eudicotyledons</taxon>
        <taxon>Gunneridae</taxon>
        <taxon>Pentapetalae</taxon>
        <taxon>asterids</taxon>
        <taxon>lamiids</taxon>
        <taxon>Lamiales</taxon>
        <taxon>Pedaliaceae</taxon>
        <taxon>Sesamum</taxon>
    </lineage>
</organism>
<dbReference type="InterPro" id="IPR035513">
    <property type="entry name" value="Invertase/methylesterase_inhib"/>
</dbReference>